<proteinExistence type="predicted"/>
<sequence length="357" mass="37422">MPPGGVRFLGPIAGTGADPGIPGIGAADLGEVVQLPDGRLVAIFGDCFAGDKIGGPEGDHYRSVAVPITGLDRHSRPIFGTPFNKPGGPLRPNVLFPPPPQALGLEPDMNTLPAGSIVTDGRAYVLVVGTRALEPHAGSWLVEVSDDPAAGWQAVAGSWRPAAGAPTQISGFQATDGMVYIVADSFNRSQGITMYRADPARVTDRSGWQPWTGSRWGAPGRVAAPVSPPGSSYGELSFREVDGRPVLVAFDSTPGVYEVQVRVADTPTKIFRSHEPIIAAQQGIEAAPNYLRQPYGGYILPGSTLDNLRILVSQWNTGADEEGVPFGAPYNTHEIVVNARPAGDQLDGTAGVPHSAR</sequence>
<reference evidence="2 3" key="1">
    <citation type="journal article" date="2019" name="Emerg. Microbes Infect.">
        <title>Comprehensive subspecies identification of 175 nontuberculous mycobacteria species based on 7547 genomic profiles.</title>
        <authorList>
            <person name="Matsumoto Y."/>
            <person name="Kinjo T."/>
            <person name="Motooka D."/>
            <person name="Nabeya D."/>
            <person name="Jung N."/>
            <person name="Uechi K."/>
            <person name="Horii T."/>
            <person name="Iida T."/>
            <person name="Fujita J."/>
            <person name="Nakamura S."/>
        </authorList>
    </citation>
    <scope>NUCLEOTIDE SEQUENCE [LARGE SCALE GENOMIC DNA]</scope>
    <source>
        <strain evidence="2 3">JCM 13573</strain>
    </source>
</reference>
<accession>A0ABQ1BNQ6</accession>
<comment type="caution">
    <text evidence="2">The sequence shown here is derived from an EMBL/GenBank/DDBJ whole genome shotgun (WGS) entry which is preliminary data.</text>
</comment>
<dbReference type="Pfam" id="PF13810">
    <property type="entry name" value="DUF4185"/>
    <property type="match status" value="1"/>
</dbReference>
<gene>
    <name evidence="2" type="ORF">MKUB_28440</name>
</gene>
<feature type="domain" description="DUF4185" evidence="1">
    <location>
        <begin position="23"/>
        <end position="331"/>
    </location>
</feature>
<dbReference type="EMBL" id="BLKU01000003">
    <property type="protein sequence ID" value="GFG65354.1"/>
    <property type="molecule type" value="Genomic_DNA"/>
</dbReference>
<name>A0ABQ1BNQ6_9MYCO</name>
<organism evidence="2 3">
    <name type="scientific">Mycobacterium kubicae</name>
    <dbReference type="NCBI Taxonomy" id="120959"/>
    <lineage>
        <taxon>Bacteria</taxon>
        <taxon>Bacillati</taxon>
        <taxon>Actinomycetota</taxon>
        <taxon>Actinomycetes</taxon>
        <taxon>Mycobacteriales</taxon>
        <taxon>Mycobacteriaceae</taxon>
        <taxon>Mycobacterium</taxon>
        <taxon>Mycobacterium simiae complex</taxon>
    </lineage>
</organism>
<evidence type="ECO:0000313" key="2">
    <source>
        <dbReference type="EMBL" id="GFG65354.1"/>
    </source>
</evidence>
<keyword evidence="3" id="KW-1185">Reference proteome</keyword>
<evidence type="ECO:0000259" key="1">
    <source>
        <dbReference type="Pfam" id="PF13810"/>
    </source>
</evidence>
<dbReference type="InterPro" id="IPR025442">
    <property type="entry name" value="DUF4185"/>
</dbReference>
<evidence type="ECO:0000313" key="3">
    <source>
        <dbReference type="Proteomes" id="UP000465306"/>
    </source>
</evidence>
<protein>
    <recommendedName>
        <fullName evidence="1">DUF4185 domain-containing protein</fullName>
    </recommendedName>
</protein>
<dbReference type="Proteomes" id="UP000465306">
    <property type="component" value="Unassembled WGS sequence"/>
</dbReference>